<organism evidence="2 3">
    <name type="scientific">Thelephora terrestris</name>
    <dbReference type="NCBI Taxonomy" id="56493"/>
    <lineage>
        <taxon>Eukaryota</taxon>
        <taxon>Fungi</taxon>
        <taxon>Dikarya</taxon>
        <taxon>Basidiomycota</taxon>
        <taxon>Agaricomycotina</taxon>
        <taxon>Agaricomycetes</taxon>
        <taxon>Thelephorales</taxon>
        <taxon>Thelephoraceae</taxon>
        <taxon>Thelephora</taxon>
    </lineage>
</organism>
<accession>A0A9P6HDN5</accession>
<dbReference type="OrthoDB" id="2789160at2759"/>
<protein>
    <submittedName>
        <fullName evidence="2">Uncharacterized protein</fullName>
    </submittedName>
</protein>
<feature type="compositionally biased region" description="Basic and acidic residues" evidence="1">
    <location>
        <begin position="57"/>
        <end position="77"/>
    </location>
</feature>
<comment type="caution">
    <text evidence="2">The sequence shown here is derived from an EMBL/GenBank/DDBJ whole genome shotgun (WGS) entry which is preliminary data.</text>
</comment>
<name>A0A9P6HDN5_9AGAM</name>
<reference evidence="2" key="2">
    <citation type="submission" date="2020-11" db="EMBL/GenBank/DDBJ databases">
        <authorList>
            <consortium name="DOE Joint Genome Institute"/>
            <person name="Kuo A."/>
            <person name="Miyauchi S."/>
            <person name="Kiss E."/>
            <person name="Drula E."/>
            <person name="Kohler A."/>
            <person name="Sanchez-Garcia M."/>
            <person name="Andreopoulos B."/>
            <person name="Barry K.W."/>
            <person name="Bonito G."/>
            <person name="Buee M."/>
            <person name="Carver A."/>
            <person name="Chen C."/>
            <person name="Cichocki N."/>
            <person name="Clum A."/>
            <person name="Culley D."/>
            <person name="Crous P.W."/>
            <person name="Fauchery L."/>
            <person name="Girlanda M."/>
            <person name="Hayes R."/>
            <person name="Keri Z."/>
            <person name="Labutti K."/>
            <person name="Lipzen A."/>
            <person name="Lombard V."/>
            <person name="Magnuson J."/>
            <person name="Maillard F."/>
            <person name="Morin E."/>
            <person name="Murat C."/>
            <person name="Nolan M."/>
            <person name="Ohm R."/>
            <person name="Pangilinan J."/>
            <person name="Pereira M."/>
            <person name="Perotto S."/>
            <person name="Peter M."/>
            <person name="Riley R."/>
            <person name="Sitrit Y."/>
            <person name="Stielow B."/>
            <person name="Szollosi G."/>
            <person name="Zifcakova L."/>
            <person name="Stursova M."/>
            <person name="Spatafora J.W."/>
            <person name="Tedersoo L."/>
            <person name="Vaario L.-M."/>
            <person name="Yamada A."/>
            <person name="Yan M."/>
            <person name="Wang P."/>
            <person name="Xu J."/>
            <person name="Bruns T."/>
            <person name="Baldrian P."/>
            <person name="Vilgalys R."/>
            <person name="Henrissat B."/>
            <person name="Grigoriev I.V."/>
            <person name="Hibbett D."/>
            <person name="Nagy L.G."/>
            <person name="Martin F.M."/>
        </authorList>
    </citation>
    <scope>NUCLEOTIDE SEQUENCE</scope>
    <source>
        <strain evidence="2">UH-Tt-Lm1</strain>
    </source>
</reference>
<reference evidence="2" key="1">
    <citation type="journal article" date="2020" name="Nat. Commun.">
        <title>Large-scale genome sequencing of mycorrhizal fungi provides insights into the early evolution of symbiotic traits.</title>
        <authorList>
            <person name="Miyauchi S."/>
            <person name="Kiss E."/>
            <person name="Kuo A."/>
            <person name="Drula E."/>
            <person name="Kohler A."/>
            <person name="Sanchez-Garcia M."/>
            <person name="Morin E."/>
            <person name="Andreopoulos B."/>
            <person name="Barry K.W."/>
            <person name="Bonito G."/>
            <person name="Buee M."/>
            <person name="Carver A."/>
            <person name="Chen C."/>
            <person name="Cichocki N."/>
            <person name="Clum A."/>
            <person name="Culley D."/>
            <person name="Crous P.W."/>
            <person name="Fauchery L."/>
            <person name="Girlanda M."/>
            <person name="Hayes R.D."/>
            <person name="Keri Z."/>
            <person name="LaButti K."/>
            <person name="Lipzen A."/>
            <person name="Lombard V."/>
            <person name="Magnuson J."/>
            <person name="Maillard F."/>
            <person name="Murat C."/>
            <person name="Nolan M."/>
            <person name="Ohm R.A."/>
            <person name="Pangilinan J."/>
            <person name="Pereira M.F."/>
            <person name="Perotto S."/>
            <person name="Peter M."/>
            <person name="Pfister S."/>
            <person name="Riley R."/>
            <person name="Sitrit Y."/>
            <person name="Stielow J.B."/>
            <person name="Szollosi G."/>
            <person name="Zifcakova L."/>
            <person name="Stursova M."/>
            <person name="Spatafora J.W."/>
            <person name="Tedersoo L."/>
            <person name="Vaario L.M."/>
            <person name="Yamada A."/>
            <person name="Yan M."/>
            <person name="Wang P."/>
            <person name="Xu J."/>
            <person name="Bruns T."/>
            <person name="Baldrian P."/>
            <person name="Vilgalys R."/>
            <person name="Dunand C."/>
            <person name="Henrissat B."/>
            <person name="Grigoriev I.V."/>
            <person name="Hibbett D."/>
            <person name="Nagy L.G."/>
            <person name="Martin F.M."/>
        </authorList>
    </citation>
    <scope>NUCLEOTIDE SEQUENCE</scope>
    <source>
        <strain evidence="2">UH-Tt-Lm1</strain>
    </source>
</reference>
<proteinExistence type="predicted"/>
<dbReference type="Proteomes" id="UP000736335">
    <property type="component" value="Unassembled WGS sequence"/>
</dbReference>
<feature type="region of interest" description="Disordered" evidence="1">
    <location>
        <begin position="49"/>
        <end position="92"/>
    </location>
</feature>
<dbReference type="EMBL" id="WIUZ02000007">
    <property type="protein sequence ID" value="KAF9784911.1"/>
    <property type="molecule type" value="Genomic_DNA"/>
</dbReference>
<sequence length="431" mass="48213">MDVSNGFPGGPDSDLGTDHCGCEDSSDDCGWHASFRPTSFTRIQDNAFAAHATDGSRTSDREQHLPPRRSDPARDVFDSSPTHHGAAHVQQHDHQWDLYPRSLYLSHAPGTVQEDPYRRLVVSAPPLDNIVHFPPAAGGSVPTESPPANSELVFWNRSDIPFSHPNAAGEETSFPRDDGPLIGPSYSSYYVGQVASIEQSYSDQIPIQLPSGSQRPPLIANDRYNSITQHPTLENGQGGRGSSSPLRWITIVPQRPYARKGDHKGQESVIFKVNGRLGISLQNAIRRVYVGLEGRDNQVFVDKCSVLMLRLEWPGYPSWFRKIRLNNWKKSPERIKLEKLATEVAKCIERFIRVIYVSFSRIDRTLTREKEVQETGQNNQETSNWRVGAGFIDTNRLVLVALDKVSRGSWQPRIGVLSQHEINSSSNPFVI</sequence>
<evidence type="ECO:0000313" key="3">
    <source>
        <dbReference type="Proteomes" id="UP000736335"/>
    </source>
</evidence>
<gene>
    <name evidence="2" type="ORF">BJ322DRAFT_1020554</name>
</gene>
<dbReference type="AlphaFoldDB" id="A0A9P6HDN5"/>
<evidence type="ECO:0000256" key="1">
    <source>
        <dbReference type="SAM" id="MobiDB-lite"/>
    </source>
</evidence>
<keyword evidence="3" id="KW-1185">Reference proteome</keyword>
<evidence type="ECO:0000313" key="2">
    <source>
        <dbReference type="EMBL" id="KAF9784911.1"/>
    </source>
</evidence>